<evidence type="ECO:0000256" key="4">
    <source>
        <dbReference type="ARBA" id="ARBA00022475"/>
    </source>
</evidence>
<keyword evidence="5 12" id="KW-0349">Heme</keyword>
<evidence type="ECO:0000256" key="5">
    <source>
        <dbReference type="ARBA" id="ARBA00022617"/>
    </source>
</evidence>
<dbReference type="InterPro" id="IPR036280">
    <property type="entry name" value="Multihaem_cyt_sf"/>
</dbReference>
<organism evidence="15 16">
    <name type="scientific">Campylobacter gastrosuis</name>
    <dbReference type="NCBI Taxonomy" id="2974576"/>
    <lineage>
        <taxon>Bacteria</taxon>
        <taxon>Pseudomonadati</taxon>
        <taxon>Campylobacterota</taxon>
        <taxon>Epsilonproteobacteria</taxon>
        <taxon>Campylobacterales</taxon>
        <taxon>Campylobacteraceae</taxon>
        <taxon>Campylobacter</taxon>
    </lineage>
</organism>
<evidence type="ECO:0000256" key="8">
    <source>
        <dbReference type="ARBA" id="ARBA00022982"/>
    </source>
</evidence>
<evidence type="ECO:0000313" key="16">
    <source>
        <dbReference type="Proteomes" id="UP001173801"/>
    </source>
</evidence>
<evidence type="ECO:0000256" key="12">
    <source>
        <dbReference type="PIRNR" id="PIRNR000013"/>
    </source>
</evidence>
<dbReference type="Pfam" id="PF03264">
    <property type="entry name" value="Cytochrom_NNT"/>
    <property type="match status" value="1"/>
</dbReference>
<keyword evidence="9" id="KW-1133">Transmembrane helix</keyword>
<dbReference type="RefSeq" id="WP_284938093.1">
    <property type="nucleotide sequence ID" value="NZ_JANURM010000012.1"/>
</dbReference>
<name>A0ABT7HR84_9BACT</name>
<evidence type="ECO:0000256" key="7">
    <source>
        <dbReference type="ARBA" id="ARBA00022723"/>
    </source>
</evidence>
<evidence type="ECO:0000259" key="14">
    <source>
        <dbReference type="Pfam" id="PF03264"/>
    </source>
</evidence>
<keyword evidence="7 12" id="KW-0479">Metal-binding</keyword>
<dbReference type="InterPro" id="IPR005126">
    <property type="entry name" value="NapC/NirT_cyt_c_N"/>
</dbReference>
<dbReference type="InterPro" id="IPR038266">
    <property type="entry name" value="NapC/NirT_cytc_sf"/>
</dbReference>
<evidence type="ECO:0000256" key="3">
    <source>
        <dbReference type="ARBA" id="ARBA00022448"/>
    </source>
</evidence>
<sequence length="180" mass="20351">MKKILLILVVFFALFFGTNALIHATSDDKFCTSCHEWMDTFVSTYHKDTHGGANKNGVKASCVSCHLPHDSYIKYVFTKAKNGVSEVAVMLSSNAKDANWQENRKNRENFVYDSGCLSCHQTILDVNQTNKNIDDMHALYVKFKDDKTQKLSCVSCHKNVGHNELGKVLYEIKNPPVGNW</sequence>
<evidence type="ECO:0000256" key="9">
    <source>
        <dbReference type="ARBA" id="ARBA00022989"/>
    </source>
</evidence>
<feature type="signal peptide" evidence="13">
    <location>
        <begin position="1"/>
        <end position="20"/>
    </location>
</feature>
<accession>A0ABT7HR84</accession>
<keyword evidence="4" id="KW-1003">Cell membrane</keyword>
<gene>
    <name evidence="15" type="ORF">NYG85_08660</name>
</gene>
<keyword evidence="8 12" id="KW-0249">Electron transport</keyword>
<evidence type="ECO:0000256" key="1">
    <source>
        <dbReference type="ARBA" id="ARBA00004162"/>
    </source>
</evidence>
<dbReference type="PANTHER" id="PTHR30333:SF1">
    <property type="entry name" value="CYTOCHROME C-TYPE PROTEIN NAPC"/>
    <property type="match status" value="1"/>
</dbReference>
<comment type="subcellular location">
    <subcellularLocation>
        <location evidence="1">Cell membrane</location>
        <topology evidence="1">Single-pass membrane protein</topology>
    </subcellularLocation>
</comment>
<keyword evidence="3 12" id="KW-0813">Transport</keyword>
<reference evidence="15" key="1">
    <citation type="submission" date="2022-08" db="EMBL/GenBank/DDBJ databases">
        <authorList>
            <person name="Wang H."/>
        </authorList>
    </citation>
    <scope>NUCLEOTIDE SEQUENCE</scope>
    <source>
        <strain evidence="15">PS10</strain>
    </source>
</reference>
<comment type="caution">
    <text evidence="15">The sequence shown here is derived from an EMBL/GenBank/DDBJ whole genome shotgun (WGS) entry which is preliminary data.</text>
</comment>
<comment type="PTM">
    <text evidence="12">Binds 4 heme groups per subunit.</text>
</comment>
<keyword evidence="11" id="KW-0472">Membrane</keyword>
<dbReference type="EMBL" id="JANURM010000012">
    <property type="protein sequence ID" value="MDL0089427.1"/>
    <property type="molecule type" value="Genomic_DNA"/>
</dbReference>
<keyword evidence="6" id="KW-0812">Transmembrane</keyword>
<comment type="similarity">
    <text evidence="2">Belongs to the NapC/NirT/NrfH family.</text>
</comment>
<keyword evidence="10 12" id="KW-0408">Iron</keyword>
<evidence type="ECO:0000256" key="2">
    <source>
        <dbReference type="ARBA" id="ARBA00007395"/>
    </source>
</evidence>
<keyword evidence="13" id="KW-0732">Signal</keyword>
<feature type="domain" description="NapC/NirT cytochrome c N-terminal" evidence="14">
    <location>
        <begin position="5"/>
        <end position="164"/>
    </location>
</feature>
<protein>
    <recommendedName>
        <fullName evidence="12">Cytochrome c-type protein</fullName>
    </recommendedName>
</protein>
<dbReference type="InterPro" id="IPR024717">
    <property type="entry name" value="NapC/NirT/NrfH"/>
</dbReference>
<evidence type="ECO:0000256" key="10">
    <source>
        <dbReference type="ARBA" id="ARBA00023004"/>
    </source>
</evidence>
<dbReference type="SUPFAM" id="SSF48695">
    <property type="entry name" value="Multiheme cytochromes"/>
    <property type="match status" value="1"/>
</dbReference>
<dbReference type="Gene3D" id="1.10.3820.10">
    <property type="entry name" value="Di-heme elbow motif domain"/>
    <property type="match status" value="1"/>
</dbReference>
<reference evidence="15" key="2">
    <citation type="journal article" date="2023" name="Microorganisms">
        <title>Isolation and Genomic Characteristics of Cat-Borne Campylobacter felis sp. nov. and Sheep-Borne Campylobacter ovis sp. nov.</title>
        <authorList>
            <person name="Wang H."/>
            <person name="Li Y."/>
            <person name="Gu Y."/>
            <person name="Zhou G."/>
            <person name="Chen X."/>
            <person name="Zhang X."/>
            <person name="Shao Z."/>
            <person name="Zhang J."/>
            <person name="Zhang M."/>
        </authorList>
    </citation>
    <scope>NUCLEOTIDE SEQUENCE</scope>
    <source>
        <strain evidence="15">PS10</strain>
    </source>
</reference>
<dbReference type="PIRSF" id="PIRSF000013">
    <property type="entry name" value="4_hem_cytochrm_NapC"/>
    <property type="match status" value="1"/>
</dbReference>
<proteinExistence type="inferred from homology"/>
<keyword evidence="16" id="KW-1185">Reference proteome</keyword>
<dbReference type="InterPro" id="IPR051174">
    <property type="entry name" value="Cytochrome_c-type_ET"/>
</dbReference>
<evidence type="ECO:0000256" key="11">
    <source>
        <dbReference type="ARBA" id="ARBA00023136"/>
    </source>
</evidence>
<evidence type="ECO:0000256" key="13">
    <source>
        <dbReference type="SAM" id="SignalP"/>
    </source>
</evidence>
<dbReference type="PANTHER" id="PTHR30333">
    <property type="entry name" value="CYTOCHROME C-TYPE PROTEIN"/>
    <property type="match status" value="1"/>
</dbReference>
<dbReference type="Proteomes" id="UP001173801">
    <property type="component" value="Unassembled WGS sequence"/>
</dbReference>
<evidence type="ECO:0000313" key="15">
    <source>
        <dbReference type="EMBL" id="MDL0089427.1"/>
    </source>
</evidence>
<feature type="chain" id="PRO_5047531643" description="Cytochrome c-type protein" evidence="13">
    <location>
        <begin position="21"/>
        <end position="180"/>
    </location>
</feature>
<evidence type="ECO:0000256" key="6">
    <source>
        <dbReference type="ARBA" id="ARBA00022692"/>
    </source>
</evidence>